<dbReference type="InterPro" id="IPR000086">
    <property type="entry name" value="NUDIX_hydrolase_dom"/>
</dbReference>
<dbReference type="CDD" id="cd04666">
    <property type="entry name" value="NUDIX_DIPP2_like_Nudt4"/>
    <property type="match status" value="1"/>
</dbReference>
<dbReference type="GO" id="GO:0034432">
    <property type="term" value="F:bis(5'-adenosyl)-pentaphosphatase activity"/>
    <property type="evidence" value="ECO:0007669"/>
    <property type="project" value="TreeGrafter"/>
</dbReference>
<dbReference type="Gene3D" id="3.90.79.10">
    <property type="entry name" value="Nucleoside Triphosphate Pyrophosphohydrolase"/>
    <property type="match status" value="1"/>
</dbReference>
<feature type="domain" description="Nudix hydrolase" evidence="5">
    <location>
        <begin position="1"/>
        <end position="98"/>
    </location>
</feature>
<evidence type="ECO:0000313" key="7">
    <source>
        <dbReference type="Proteomes" id="UP000271241"/>
    </source>
</evidence>
<evidence type="ECO:0000256" key="1">
    <source>
        <dbReference type="ARBA" id="ARBA00001946"/>
    </source>
</evidence>
<dbReference type="GO" id="GO:0005634">
    <property type="term" value="C:nucleus"/>
    <property type="evidence" value="ECO:0007669"/>
    <property type="project" value="TreeGrafter"/>
</dbReference>
<dbReference type="PANTHER" id="PTHR12629">
    <property type="entry name" value="DIPHOSPHOINOSITOL POLYPHOSPHATE PHOSPHOHYDROLASE"/>
    <property type="match status" value="1"/>
</dbReference>
<dbReference type="SUPFAM" id="SSF55811">
    <property type="entry name" value="Nudix"/>
    <property type="match status" value="1"/>
</dbReference>
<dbReference type="GO" id="GO:1901911">
    <property type="term" value="P:adenosine 5'-(hexahydrogen pentaphosphate) catabolic process"/>
    <property type="evidence" value="ECO:0007669"/>
    <property type="project" value="TreeGrafter"/>
</dbReference>
<dbReference type="InterPro" id="IPR047198">
    <property type="entry name" value="DDP-like_NUDIX"/>
</dbReference>
<dbReference type="PANTHER" id="PTHR12629:SF0">
    <property type="entry name" value="DIPHOSPHOINOSITOL-POLYPHOSPHATE DIPHOSPHATASE"/>
    <property type="match status" value="1"/>
</dbReference>
<reference evidence="7" key="1">
    <citation type="journal article" date="2018" name="Nat. Microbiol.">
        <title>Leveraging single-cell genomics to expand the fungal tree of life.</title>
        <authorList>
            <person name="Ahrendt S.R."/>
            <person name="Quandt C.A."/>
            <person name="Ciobanu D."/>
            <person name="Clum A."/>
            <person name="Salamov A."/>
            <person name="Andreopoulos B."/>
            <person name="Cheng J.F."/>
            <person name="Woyke T."/>
            <person name="Pelin A."/>
            <person name="Henrissat B."/>
            <person name="Reynolds N.K."/>
            <person name="Benny G.L."/>
            <person name="Smith M.E."/>
            <person name="James T.Y."/>
            <person name="Grigoriev I.V."/>
        </authorList>
    </citation>
    <scope>NUCLEOTIDE SEQUENCE [LARGE SCALE GENOMIC DNA]</scope>
    <source>
        <strain evidence="7">RSA 1356</strain>
    </source>
</reference>
<dbReference type="GO" id="GO:0008486">
    <property type="term" value="F:diphosphoinositol-polyphosphate diphosphatase activity"/>
    <property type="evidence" value="ECO:0007669"/>
    <property type="project" value="TreeGrafter"/>
</dbReference>
<name>A0A4P9XX14_9FUNG</name>
<protein>
    <submittedName>
        <fullName evidence="6">NUDIX hydrolase domain-like protein</fullName>
    </submittedName>
</protein>
<feature type="non-terminal residue" evidence="6">
    <location>
        <position position="98"/>
    </location>
</feature>
<dbReference type="AlphaFoldDB" id="A0A4P9XX14"/>
<dbReference type="GO" id="GO:0000298">
    <property type="term" value="F:endopolyphosphatase activity"/>
    <property type="evidence" value="ECO:0007669"/>
    <property type="project" value="TreeGrafter"/>
</dbReference>
<evidence type="ECO:0000259" key="5">
    <source>
        <dbReference type="PROSITE" id="PS51462"/>
    </source>
</evidence>
<dbReference type="STRING" id="78915.A0A4P9XX14"/>
<dbReference type="GO" id="GO:0005737">
    <property type="term" value="C:cytoplasm"/>
    <property type="evidence" value="ECO:0007669"/>
    <property type="project" value="TreeGrafter"/>
</dbReference>
<dbReference type="GO" id="GO:0071543">
    <property type="term" value="P:diphosphoinositol polyphosphate metabolic process"/>
    <property type="evidence" value="ECO:0007669"/>
    <property type="project" value="TreeGrafter"/>
</dbReference>
<feature type="non-terminal residue" evidence="6">
    <location>
        <position position="1"/>
    </location>
</feature>
<dbReference type="PROSITE" id="PS51462">
    <property type="entry name" value="NUDIX"/>
    <property type="match status" value="1"/>
</dbReference>
<organism evidence="6 7">
    <name type="scientific">Thamnocephalis sphaerospora</name>
    <dbReference type="NCBI Taxonomy" id="78915"/>
    <lineage>
        <taxon>Eukaryota</taxon>
        <taxon>Fungi</taxon>
        <taxon>Fungi incertae sedis</taxon>
        <taxon>Zoopagomycota</taxon>
        <taxon>Zoopagomycotina</taxon>
        <taxon>Zoopagomycetes</taxon>
        <taxon>Zoopagales</taxon>
        <taxon>Sigmoideomycetaceae</taxon>
        <taxon>Thamnocephalis</taxon>
    </lineage>
</organism>
<proteinExistence type="predicted"/>
<dbReference type="EMBL" id="KZ992430">
    <property type="protein sequence ID" value="RKP10973.1"/>
    <property type="molecule type" value="Genomic_DNA"/>
</dbReference>
<evidence type="ECO:0000256" key="2">
    <source>
        <dbReference type="ARBA" id="ARBA00022723"/>
    </source>
</evidence>
<keyword evidence="4" id="KW-0460">Magnesium</keyword>
<evidence type="ECO:0000313" key="6">
    <source>
        <dbReference type="EMBL" id="RKP10973.1"/>
    </source>
</evidence>
<dbReference type="Pfam" id="PF00293">
    <property type="entry name" value="NUDIX"/>
    <property type="match status" value="1"/>
</dbReference>
<comment type="cofactor">
    <cofactor evidence="1">
        <name>Mg(2+)</name>
        <dbReference type="ChEBI" id="CHEBI:18420"/>
    </cofactor>
</comment>
<dbReference type="OrthoDB" id="2011998at2759"/>
<evidence type="ECO:0000256" key="4">
    <source>
        <dbReference type="ARBA" id="ARBA00022842"/>
    </source>
</evidence>
<keyword evidence="7" id="KW-1185">Reference proteome</keyword>
<dbReference type="GO" id="GO:0046872">
    <property type="term" value="F:metal ion binding"/>
    <property type="evidence" value="ECO:0007669"/>
    <property type="project" value="UniProtKB-KW"/>
</dbReference>
<evidence type="ECO:0000256" key="3">
    <source>
        <dbReference type="ARBA" id="ARBA00022801"/>
    </source>
</evidence>
<dbReference type="Proteomes" id="UP000271241">
    <property type="component" value="Unassembled WGS sequence"/>
</dbReference>
<keyword evidence="2" id="KW-0479">Metal-binding</keyword>
<accession>A0A4P9XX14</accession>
<dbReference type="GO" id="GO:0034431">
    <property type="term" value="F:bis(5'-adenosyl)-hexaphosphatase activity"/>
    <property type="evidence" value="ECO:0007669"/>
    <property type="project" value="TreeGrafter"/>
</dbReference>
<dbReference type="InterPro" id="IPR015797">
    <property type="entry name" value="NUDIX_hydrolase-like_dom_sf"/>
</dbReference>
<sequence>QVSVCIPVDREHGRVMLVSSRSRPNEWILPKGGWESDESKERSAEREAWEEAGVLGQITRQVGVWIKPSKKHAPRIKSRFSVYELEVRETRDVWPEQS</sequence>
<gene>
    <name evidence="6" type="ORF">THASP1DRAFT_2079</name>
</gene>
<keyword evidence="3 6" id="KW-0378">Hydrolase</keyword>
<dbReference type="GO" id="GO:1901909">
    <property type="term" value="P:diadenosine hexaphosphate catabolic process"/>
    <property type="evidence" value="ECO:0007669"/>
    <property type="project" value="TreeGrafter"/>
</dbReference>
<dbReference type="GO" id="GO:1901907">
    <property type="term" value="P:diadenosine pentaphosphate catabolic process"/>
    <property type="evidence" value="ECO:0007669"/>
    <property type="project" value="TreeGrafter"/>
</dbReference>